<dbReference type="Proteomes" id="UP000492821">
    <property type="component" value="Unassembled WGS sequence"/>
</dbReference>
<evidence type="ECO:0000256" key="2">
    <source>
        <dbReference type="ARBA" id="ARBA00022737"/>
    </source>
</evidence>
<organism evidence="5 6">
    <name type="scientific">Panagrellus redivivus</name>
    <name type="common">Microworm</name>
    <dbReference type="NCBI Taxonomy" id="6233"/>
    <lineage>
        <taxon>Eukaryota</taxon>
        <taxon>Metazoa</taxon>
        <taxon>Ecdysozoa</taxon>
        <taxon>Nematoda</taxon>
        <taxon>Chromadorea</taxon>
        <taxon>Rhabditida</taxon>
        <taxon>Tylenchina</taxon>
        <taxon>Panagrolaimomorpha</taxon>
        <taxon>Panagrolaimoidea</taxon>
        <taxon>Panagrolaimidae</taxon>
        <taxon>Panagrellus</taxon>
    </lineage>
</organism>
<accession>A0A7E4W6N8</accession>
<proteinExistence type="inferred from homology"/>
<dbReference type="PROSITE" id="PS00678">
    <property type="entry name" value="WD_REPEATS_1"/>
    <property type="match status" value="1"/>
</dbReference>
<evidence type="ECO:0000313" key="5">
    <source>
        <dbReference type="Proteomes" id="UP000492821"/>
    </source>
</evidence>
<dbReference type="GO" id="GO:0097361">
    <property type="term" value="C:cytosolic [4Fe-4S] assembly targeting complex"/>
    <property type="evidence" value="ECO:0007669"/>
    <property type="project" value="InterPro"/>
</dbReference>
<feature type="repeat" description="WD" evidence="4">
    <location>
        <begin position="21"/>
        <end position="55"/>
    </location>
</feature>
<dbReference type="InterPro" id="IPR001680">
    <property type="entry name" value="WD40_rpt"/>
</dbReference>
<keyword evidence="5" id="KW-1185">Reference proteome</keyword>
<dbReference type="PANTHER" id="PTHR19920:SF0">
    <property type="entry name" value="CYTOSOLIC IRON-SULFUR PROTEIN ASSEMBLY PROTEIN CIAO1-RELATED"/>
    <property type="match status" value="1"/>
</dbReference>
<comment type="similarity">
    <text evidence="3">Belongs to the WD repeat CIA1 family.</text>
</comment>
<keyword evidence="2" id="KW-0677">Repeat</keyword>
<evidence type="ECO:0000313" key="6">
    <source>
        <dbReference type="WBParaSite" id="Pan_g6733.t2"/>
    </source>
</evidence>
<comment type="function">
    <text evidence="3">Essential component of the cytosolic iron-sulfur (Fe/S) protein assembly machinery. Required for the maturation of extramitochondrial Fe/S proteins.</text>
</comment>
<dbReference type="SUPFAM" id="SSF50978">
    <property type="entry name" value="WD40 repeat-like"/>
    <property type="match status" value="1"/>
</dbReference>
<feature type="repeat" description="WD" evidence="4">
    <location>
        <begin position="104"/>
        <end position="145"/>
    </location>
</feature>
<dbReference type="WBParaSite" id="Pan_g6733.t2">
    <property type="protein sequence ID" value="Pan_g6733.t2"/>
    <property type="gene ID" value="Pan_g6733"/>
</dbReference>
<dbReference type="InterPro" id="IPR019775">
    <property type="entry name" value="WD40_repeat_CS"/>
</dbReference>
<dbReference type="AlphaFoldDB" id="A0A7E4W6N8"/>
<dbReference type="InterPro" id="IPR015943">
    <property type="entry name" value="WD40/YVTN_repeat-like_dom_sf"/>
</dbReference>
<dbReference type="HAMAP" id="MF_03037">
    <property type="entry name" value="ciao1"/>
    <property type="match status" value="1"/>
</dbReference>
<dbReference type="GO" id="GO:0016226">
    <property type="term" value="P:iron-sulfur cluster assembly"/>
    <property type="evidence" value="ECO:0007669"/>
    <property type="project" value="UniProtKB-UniRule"/>
</dbReference>
<name>A0A7E4W6N8_PANRE</name>
<reference evidence="5" key="1">
    <citation type="journal article" date="2013" name="Genetics">
        <title>The draft genome and transcriptome of Panagrellus redivivus are shaped by the harsh demands of a free-living lifestyle.</title>
        <authorList>
            <person name="Srinivasan J."/>
            <person name="Dillman A.R."/>
            <person name="Macchietto M.G."/>
            <person name="Heikkinen L."/>
            <person name="Lakso M."/>
            <person name="Fracchia K.M."/>
            <person name="Antoshechkin I."/>
            <person name="Mortazavi A."/>
            <person name="Wong G."/>
            <person name="Sternberg P.W."/>
        </authorList>
    </citation>
    <scope>NUCLEOTIDE SEQUENCE [LARGE SCALE GENOMIC DNA]</scope>
    <source>
        <strain evidence="5">MT8872</strain>
    </source>
</reference>
<protein>
    <recommendedName>
        <fullName evidence="3">Probable cytosolic iron-sulfur protein assembly protein CIAO1 homolog</fullName>
    </recommendedName>
</protein>
<dbReference type="SMART" id="SM00320">
    <property type="entry name" value="WD40"/>
    <property type="match status" value="7"/>
</dbReference>
<dbReference type="PROSITE" id="PS50294">
    <property type="entry name" value="WD_REPEATS_REGION"/>
    <property type="match status" value="2"/>
</dbReference>
<evidence type="ECO:0000256" key="1">
    <source>
        <dbReference type="ARBA" id="ARBA00022574"/>
    </source>
</evidence>
<dbReference type="PROSITE" id="PS50082">
    <property type="entry name" value="WD_REPEATS_2"/>
    <property type="match status" value="4"/>
</dbReference>
<dbReference type="InterPro" id="IPR028608">
    <property type="entry name" value="CIAO1/Cia1"/>
</dbReference>
<reference evidence="6" key="2">
    <citation type="submission" date="2020-10" db="UniProtKB">
        <authorList>
            <consortium name="WormBaseParasite"/>
        </authorList>
    </citation>
    <scope>IDENTIFICATION</scope>
</reference>
<dbReference type="Pfam" id="PF00400">
    <property type="entry name" value="WD40"/>
    <property type="match status" value="5"/>
</dbReference>
<keyword evidence="1 4" id="KW-0853">WD repeat</keyword>
<feature type="repeat" description="WD" evidence="4">
    <location>
        <begin position="194"/>
        <end position="235"/>
    </location>
</feature>
<dbReference type="PANTHER" id="PTHR19920">
    <property type="entry name" value="WD40 PROTEIN CIAO1"/>
    <property type="match status" value="1"/>
</dbReference>
<dbReference type="CDD" id="cd00200">
    <property type="entry name" value="WD40"/>
    <property type="match status" value="1"/>
</dbReference>
<feature type="repeat" description="WD" evidence="4">
    <location>
        <begin position="149"/>
        <end position="180"/>
    </location>
</feature>
<dbReference type="Gene3D" id="2.130.10.10">
    <property type="entry name" value="YVTN repeat-like/Quinoprotein amine dehydrogenase"/>
    <property type="match status" value="1"/>
</dbReference>
<dbReference type="InterPro" id="IPR020472">
    <property type="entry name" value="WD40_PAC1"/>
</dbReference>
<evidence type="ECO:0000256" key="3">
    <source>
        <dbReference type="HAMAP-Rule" id="MF_03037"/>
    </source>
</evidence>
<dbReference type="PRINTS" id="PR00320">
    <property type="entry name" value="GPROTEINBRPT"/>
</dbReference>
<sequence length="327" mass="36777">MSSIKAVTFTQHSADLLAARVWGLNWNHNGRFLVTVGEDRTVKIWKYADDKLSLLQKISGDQNRTIRYAHFSHCGRFLAVGSWDATIVIYEINESNEFEEKHRLEGHENEVKCVQFSNNGQWLATCSRDKTVWLWQVDEDGDYEVVSILQKHSADVKFVLWNPVYELLVSGGYDNSLRMYYYDDEDWVTADEVEAAHDSAVWSGDFDSTGKYLVTAGADHNLKVWEVTSPEPPSAARLNKVASYEARDTVWPFYSVSWDHLTNLIAVAGGDQKVRIFSFDAESLAITPVTDTKLDAEINAIAWNPASADTIAAALDDGTVQILRVSA</sequence>
<dbReference type="InterPro" id="IPR036322">
    <property type="entry name" value="WD40_repeat_dom_sf"/>
</dbReference>
<evidence type="ECO:0000256" key="4">
    <source>
        <dbReference type="PROSITE-ProRule" id="PRU00221"/>
    </source>
</evidence>